<evidence type="ECO:0000259" key="7">
    <source>
        <dbReference type="Pfam" id="PF07980"/>
    </source>
</evidence>
<evidence type="ECO:0000313" key="9">
    <source>
        <dbReference type="Proteomes" id="UP001597545"/>
    </source>
</evidence>
<keyword evidence="5" id="KW-0998">Cell outer membrane</keyword>
<sequence length="586" mass="66043">MKRIQLISCLFTVWILSSCEKNFLDRPAEDQVESEYFFNTAKDLEVASNNFYTMLPNESVYSDDASSDNVVPLIAADRVRGNRITPTASGTGGWSWSSLRDINYFLENYHKVDDASAKAMYGGIARFFRAYFYFEKVKLFGDVPWYNKVLLAGDPDLYKPRDPRKLVMDSVMADINFAVANIPAEKKLNRITKYTALLLKARIGLHEGTFRKYHGIEGHEPFLQAAVEAAEELIGSGAYTLFSTGGPQQAYRNLFARDNQDMTETILARDFERGLEVHNLGYLMTSPTAGSWGLNKDLVNSYLMTDGSRFTDKPGFATTGYFEEFQNRDPRLTQTTAGPNFTVIGASAPEPVTLNVTTTGYRVIKALPTRDQWSSAHFDVVIFRYAEALLILAEAKAELGTLQQSDLDRTVNLLRARVSMPVLNMAAANTNPDAYQGTLYPNLKNDNPNRGVLLEIRRERRIEMFNEGLRWDDLMRWKEGRKLTQPMVGIYFPGVGSYDFTGDGKMDVHLYNGTNAGAPSTVTSLINIQQRTLRDPVTGAEKASKGNLDPFPQGGQFDEAKDYYYPIPLEDLRLNENLEQNPNWEK</sequence>
<dbReference type="Pfam" id="PF07980">
    <property type="entry name" value="SusD_RagB"/>
    <property type="match status" value="1"/>
</dbReference>
<keyword evidence="3" id="KW-0732">Signal</keyword>
<evidence type="ECO:0000256" key="6">
    <source>
        <dbReference type="SAM" id="MobiDB-lite"/>
    </source>
</evidence>
<keyword evidence="9" id="KW-1185">Reference proteome</keyword>
<evidence type="ECO:0000256" key="1">
    <source>
        <dbReference type="ARBA" id="ARBA00004442"/>
    </source>
</evidence>
<evidence type="ECO:0000256" key="2">
    <source>
        <dbReference type="ARBA" id="ARBA00006275"/>
    </source>
</evidence>
<dbReference type="InterPro" id="IPR011990">
    <property type="entry name" value="TPR-like_helical_dom_sf"/>
</dbReference>
<dbReference type="PROSITE" id="PS51257">
    <property type="entry name" value="PROKAR_LIPOPROTEIN"/>
    <property type="match status" value="1"/>
</dbReference>
<protein>
    <submittedName>
        <fullName evidence="8">RagB/SusD family nutrient uptake outer membrane protein</fullName>
    </submittedName>
</protein>
<keyword evidence="4" id="KW-0472">Membrane</keyword>
<dbReference type="SUPFAM" id="SSF48452">
    <property type="entry name" value="TPR-like"/>
    <property type="match status" value="1"/>
</dbReference>
<evidence type="ECO:0000256" key="5">
    <source>
        <dbReference type="ARBA" id="ARBA00023237"/>
    </source>
</evidence>
<dbReference type="InterPro" id="IPR012944">
    <property type="entry name" value="SusD_RagB_dom"/>
</dbReference>
<feature type="region of interest" description="Disordered" evidence="6">
    <location>
        <begin position="536"/>
        <end position="559"/>
    </location>
</feature>
<comment type="subcellular location">
    <subcellularLocation>
        <location evidence="1">Cell outer membrane</location>
    </subcellularLocation>
</comment>
<gene>
    <name evidence="8" type="ORF">ACFSR5_17200</name>
</gene>
<feature type="domain" description="RagB/SusD" evidence="7">
    <location>
        <begin position="288"/>
        <end position="584"/>
    </location>
</feature>
<organism evidence="8 9">
    <name type="scientific">Sphingobacterium suaedae</name>
    <dbReference type="NCBI Taxonomy" id="1686402"/>
    <lineage>
        <taxon>Bacteria</taxon>
        <taxon>Pseudomonadati</taxon>
        <taxon>Bacteroidota</taxon>
        <taxon>Sphingobacteriia</taxon>
        <taxon>Sphingobacteriales</taxon>
        <taxon>Sphingobacteriaceae</taxon>
        <taxon>Sphingobacterium</taxon>
    </lineage>
</organism>
<evidence type="ECO:0000256" key="4">
    <source>
        <dbReference type="ARBA" id="ARBA00023136"/>
    </source>
</evidence>
<comment type="caution">
    <text evidence="8">The sequence shown here is derived from an EMBL/GenBank/DDBJ whole genome shotgun (WGS) entry which is preliminary data.</text>
</comment>
<dbReference type="Proteomes" id="UP001597545">
    <property type="component" value="Unassembled WGS sequence"/>
</dbReference>
<evidence type="ECO:0000313" key="8">
    <source>
        <dbReference type="EMBL" id="MFD2549388.1"/>
    </source>
</evidence>
<proteinExistence type="inferred from homology"/>
<dbReference type="Gene3D" id="1.25.40.390">
    <property type="match status" value="1"/>
</dbReference>
<evidence type="ECO:0000256" key="3">
    <source>
        <dbReference type="ARBA" id="ARBA00022729"/>
    </source>
</evidence>
<reference evidence="9" key="1">
    <citation type="journal article" date="2019" name="Int. J. Syst. Evol. Microbiol.">
        <title>The Global Catalogue of Microorganisms (GCM) 10K type strain sequencing project: providing services to taxonomists for standard genome sequencing and annotation.</title>
        <authorList>
            <consortium name="The Broad Institute Genomics Platform"/>
            <consortium name="The Broad Institute Genome Sequencing Center for Infectious Disease"/>
            <person name="Wu L."/>
            <person name="Ma J."/>
        </authorList>
    </citation>
    <scope>NUCLEOTIDE SEQUENCE [LARGE SCALE GENOMIC DNA]</scope>
    <source>
        <strain evidence="9">KCTC 42662</strain>
    </source>
</reference>
<dbReference type="RefSeq" id="WP_380905705.1">
    <property type="nucleotide sequence ID" value="NZ_JBHUEG010000012.1"/>
</dbReference>
<comment type="similarity">
    <text evidence="2">Belongs to the SusD family.</text>
</comment>
<accession>A0ABW5KM45</accession>
<dbReference type="EMBL" id="JBHULR010000015">
    <property type="protein sequence ID" value="MFD2549388.1"/>
    <property type="molecule type" value="Genomic_DNA"/>
</dbReference>
<name>A0ABW5KM45_9SPHI</name>